<evidence type="ECO:0000313" key="2">
    <source>
        <dbReference type="EMBL" id="NHZ65058.1"/>
    </source>
</evidence>
<feature type="signal peptide" evidence="1">
    <location>
        <begin position="1"/>
        <end position="20"/>
    </location>
</feature>
<evidence type="ECO:0000313" key="3">
    <source>
        <dbReference type="Proteomes" id="UP000610594"/>
    </source>
</evidence>
<keyword evidence="1" id="KW-0732">Signal</keyword>
<accession>A0ABX0MYA2</accession>
<keyword evidence="3" id="KW-1185">Reference proteome</keyword>
<protein>
    <submittedName>
        <fullName evidence="2">Uncharacterized protein</fullName>
    </submittedName>
</protein>
<dbReference type="Proteomes" id="UP000610594">
    <property type="component" value="Unassembled WGS sequence"/>
</dbReference>
<comment type="caution">
    <text evidence="2">The sequence shown here is derived from an EMBL/GenBank/DDBJ whole genome shotgun (WGS) entry which is preliminary data.</text>
</comment>
<sequence>MRSQSAIFVVLLAAVFPVAAAPVALSETSLTGTWECGPTAMKAPSAVITLVSVIKRAADLTFTSLSTSVITSSDRPTLTFMASGAGAWRLEGNTLISAYHTSTFISASDPRISTAAGQQVLDAEQRKKSTFKSTILEIGPSAMRSIPLDPAYPQAMVEVSCRRIDA</sequence>
<dbReference type="EMBL" id="WHJF01000071">
    <property type="protein sequence ID" value="NHZ65058.1"/>
    <property type="molecule type" value="Genomic_DNA"/>
</dbReference>
<proteinExistence type="predicted"/>
<reference evidence="2 3" key="1">
    <citation type="submission" date="2019-10" db="EMBL/GenBank/DDBJ databases">
        <title>Taxonomy of Antarctic Massilia spp.: description of Massilia rubra sp. nov., Massilia aquatica sp. nov., Massilia mucilaginosa sp. nov., Massilia frigida sp. nov. isolated from streams, lakes and regoliths.</title>
        <authorList>
            <person name="Holochova P."/>
            <person name="Sedlacek I."/>
            <person name="Kralova S."/>
            <person name="Maslanova I."/>
            <person name="Busse H.-J."/>
            <person name="Stankova E."/>
            <person name="Vrbovska V."/>
            <person name="Kovarovic V."/>
            <person name="Bartak M."/>
            <person name="Svec P."/>
            <person name="Pantucek R."/>
        </authorList>
    </citation>
    <scope>NUCLEOTIDE SEQUENCE [LARGE SCALE GENOMIC DNA]</scope>
    <source>
        <strain evidence="2 3">CCM 8694</strain>
    </source>
</reference>
<name>A0ABX0MYA2_9BURK</name>
<organism evidence="2 3">
    <name type="scientific">Massilia genomosp. 1</name>
    <dbReference type="NCBI Taxonomy" id="2609280"/>
    <lineage>
        <taxon>Bacteria</taxon>
        <taxon>Pseudomonadati</taxon>
        <taxon>Pseudomonadota</taxon>
        <taxon>Betaproteobacteria</taxon>
        <taxon>Burkholderiales</taxon>
        <taxon>Oxalobacteraceae</taxon>
        <taxon>Telluria group</taxon>
        <taxon>Massilia</taxon>
    </lineage>
</organism>
<gene>
    <name evidence="2" type="ORF">F1735_22640</name>
</gene>
<feature type="chain" id="PRO_5046521461" evidence="1">
    <location>
        <begin position="21"/>
        <end position="166"/>
    </location>
</feature>
<dbReference type="RefSeq" id="WP_167239044.1">
    <property type="nucleotide sequence ID" value="NZ_WHJF01000071.1"/>
</dbReference>
<evidence type="ECO:0000256" key="1">
    <source>
        <dbReference type="SAM" id="SignalP"/>
    </source>
</evidence>